<dbReference type="GO" id="GO:0030170">
    <property type="term" value="F:pyridoxal phosphate binding"/>
    <property type="evidence" value="ECO:0007669"/>
    <property type="project" value="InterPro"/>
</dbReference>
<protein>
    <recommendedName>
        <fullName evidence="9">Aromatic-L-amino-acid decarboxylase</fullName>
        <ecNumber evidence="8">4.1.1.28</ecNumber>
    </recommendedName>
    <alternativeName>
        <fullName evidence="10">DOPA decarboxylase</fullName>
    </alternativeName>
</protein>
<dbReference type="OrthoDB" id="639767at2759"/>
<dbReference type="GO" id="GO:0005737">
    <property type="term" value="C:cytoplasm"/>
    <property type="evidence" value="ECO:0007669"/>
    <property type="project" value="TreeGrafter"/>
</dbReference>
<evidence type="ECO:0000256" key="3">
    <source>
        <dbReference type="ARBA" id="ARBA00011738"/>
    </source>
</evidence>
<accession>A0A158QVL4</accession>
<dbReference type="PANTHER" id="PTHR11999:SF167">
    <property type="entry name" value="AROMATIC-L-AMINO-ACID DECARBOXYLASE"/>
    <property type="match status" value="1"/>
</dbReference>
<dbReference type="InterPro" id="IPR002129">
    <property type="entry name" value="PyrdxlP-dep_de-COase"/>
</dbReference>
<dbReference type="InterPro" id="IPR015424">
    <property type="entry name" value="PyrdxlP-dep_Trfase"/>
</dbReference>
<dbReference type="PANTHER" id="PTHR11999">
    <property type="entry name" value="GROUP II PYRIDOXAL-5-PHOSPHATE DECARBOXYLASE"/>
    <property type="match status" value="1"/>
</dbReference>
<dbReference type="GO" id="GO:0004058">
    <property type="term" value="F:aromatic-L-amino-acid decarboxylase activity"/>
    <property type="evidence" value="ECO:0007669"/>
    <property type="project" value="UniProtKB-EC"/>
</dbReference>
<dbReference type="GO" id="GO:0006520">
    <property type="term" value="P:amino acid metabolic process"/>
    <property type="evidence" value="ECO:0007669"/>
    <property type="project" value="InterPro"/>
</dbReference>
<name>A0A158QVL4_MESCO</name>
<dbReference type="Gene3D" id="1.20.1340.10">
    <property type="entry name" value="dopa decarboxylase, N-terminal domain"/>
    <property type="match status" value="1"/>
</dbReference>
<keyword evidence="13" id="KW-1185">Reference proteome</keyword>
<evidence type="ECO:0000256" key="7">
    <source>
        <dbReference type="ARBA" id="ARBA00023239"/>
    </source>
</evidence>
<dbReference type="Gene3D" id="3.40.640.10">
    <property type="entry name" value="Type I PLP-dependent aspartate aminotransferase-like (Major domain)"/>
    <property type="match status" value="1"/>
</dbReference>
<dbReference type="AlphaFoldDB" id="A0A158QVL4"/>
<dbReference type="InterPro" id="IPR015421">
    <property type="entry name" value="PyrdxlP-dep_Trfase_major"/>
</dbReference>
<evidence type="ECO:0000256" key="8">
    <source>
        <dbReference type="ARBA" id="ARBA00038886"/>
    </source>
</evidence>
<keyword evidence="6 11" id="KW-0663">Pyridoxal phosphate</keyword>
<comment type="similarity">
    <text evidence="2 11">Belongs to the group II decarboxylase family.</text>
</comment>
<evidence type="ECO:0000313" key="12">
    <source>
        <dbReference type="EMBL" id="VDD82114.1"/>
    </source>
</evidence>
<keyword evidence="5" id="KW-0210">Decarboxylase</keyword>
<comment type="cofactor">
    <cofactor evidence="1 11">
        <name>pyridoxal 5'-phosphate</name>
        <dbReference type="ChEBI" id="CHEBI:597326"/>
    </cofactor>
</comment>
<gene>
    <name evidence="12" type="ORF">MCOS_LOCUS8117</name>
</gene>
<keyword evidence="7 11" id="KW-0456">Lyase</keyword>
<evidence type="ECO:0000313" key="13">
    <source>
        <dbReference type="Proteomes" id="UP000267029"/>
    </source>
</evidence>
<dbReference type="Gene3D" id="3.90.1150.10">
    <property type="entry name" value="Aspartate Aminotransferase, domain 1"/>
    <property type="match status" value="1"/>
</dbReference>
<dbReference type="Pfam" id="PF00282">
    <property type="entry name" value="Pyridoxal_deC"/>
    <property type="match status" value="1"/>
</dbReference>
<evidence type="ECO:0000256" key="2">
    <source>
        <dbReference type="ARBA" id="ARBA00009533"/>
    </source>
</evidence>
<reference evidence="12 13" key="1">
    <citation type="submission" date="2018-10" db="EMBL/GenBank/DDBJ databases">
        <authorList>
            <consortium name="Pathogen Informatics"/>
        </authorList>
    </citation>
    <scope>NUCLEOTIDE SEQUENCE [LARGE SCALE GENOMIC DNA]</scope>
</reference>
<dbReference type="Proteomes" id="UP000267029">
    <property type="component" value="Unassembled WGS sequence"/>
</dbReference>
<evidence type="ECO:0000256" key="10">
    <source>
        <dbReference type="ARBA" id="ARBA00041275"/>
    </source>
</evidence>
<dbReference type="STRING" id="53468.A0A158QVL4"/>
<dbReference type="SUPFAM" id="SSF53383">
    <property type="entry name" value="PLP-dependent transferases"/>
    <property type="match status" value="1"/>
</dbReference>
<comment type="subunit">
    <text evidence="3">Homodimer.</text>
</comment>
<evidence type="ECO:0000256" key="4">
    <source>
        <dbReference type="ARBA" id="ARBA00022584"/>
    </source>
</evidence>
<evidence type="ECO:0000256" key="11">
    <source>
        <dbReference type="RuleBase" id="RU000382"/>
    </source>
</evidence>
<dbReference type="InterPro" id="IPR010977">
    <property type="entry name" value="Aromatic_deC"/>
</dbReference>
<organism evidence="12 13">
    <name type="scientific">Mesocestoides corti</name>
    <name type="common">Flatworm</name>
    <dbReference type="NCBI Taxonomy" id="53468"/>
    <lineage>
        <taxon>Eukaryota</taxon>
        <taxon>Metazoa</taxon>
        <taxon>Spiralia</taxon>
        <taxon>Lophotrochozoa</taxon>
        <taxon>Platyhelminthes</taxon>
        <taxon>Cestoda</taxon>
        <taxon>Eucestoda</taxon>
        <taxon>Cyclophyllidea</taxon>
        <taxon>Mesocestoididae</taxon>
        <taxon>Mesocestoides</taxon>
    </lineage>
</organism>
<proteinExistence type="inferred from homology"/>
<evidence type="ECO:0000256" key="9">
    <source>
        <dbReference type="ARBA" id="ARBA00040968"/>
    </source>
</evidence>
<evidence type="ECO:0000256" key="5">
    <source>
        <dbReference type="ARBA" id="ARBA00022793"/>
    </source>
</evidence>
<dbReference type="GO" id="GO:0019752">
    <property type="term" value="P:carboxylic acid metabolic process"/>
    <property type="evidence" value="ECO:0007669"/>
    <property type="project" value="InterPro"/>
</dbReference>
<keyword evidence="4" id="KW-0127">Catecholamine biosynthesis</keyword>
<evidence type="ECO:0000256" key="6">
    <source>
        <dbReference type="ARBA" id="ARBA00022898"/>
    </source>
</evidence>
<dbReference type="PRINTS" id="PR00800">
    <property type="entry name" value="YHDCRBOXLASE"/>
</dbReference>
<sequence>MPEETTNGCHCDNGKVGPSRREAELEYYAEMRRSCKAAVDKAVEYLESIESYRPFPLVEPGFLIPQLPRDPPEEGVPMETIFSDVDKYLLPGVTHWNHPHFHAYFPMANSYPAVCADIIGSEIGGVGFTWAASPISTELEVIMMDWLVKMLGLPDFFLYNRAGGGGVIGTTCSEQTIVTMMAARNKAIDKYVSQHTGATKFEAMSKLICYTSSQAHSSVERAALLNLLPIRSLPVNEKYELTGEILEKAVKEDISNGLVPFYCVATLGTTGCCSFDCLDEIGPVCEKFDIWLHVDAAYAGSAFICPEFRPYLKGVEVVYPDSLFLCIFNQKDQQLIHMYKDAKSVTRAFSTDAEYLKYSESGKMPDHRNWNLSFGKRFRSLKLWFVIRRFGIHGLQEYIRQHVRMAKYLESIIREDPRFQIIGEVTLGLVCFRIKDNNELTKFLHKRIEQDGRIHVVTDKVVTASNEEMFYIRIAIVYLFTDEDICRYAYKVISEITTQLLATELHKSPNTQAISSN</sequence>
<evidence type="ECO:0000256" key="1">
    <source>
        <dbReference type="ARBA" id="ARBA00001933"/>
    </source>
</evidence>
<dbReference type="EC" id="4.1.1.28" evidence="8"/>
<dbReference type="InterPro" id="IPR015422">
    <property type="entry name" value="PyrdxlP-dep_Trfase_small"/>
</dbReference>
<dbReference type="EMBL" id="UXSR01005455">
    <property type="protein sequence ID" value="VDD82114.1"/>
    <property type="molecule type" value="Genomic_DNA"/>
</dbReference>
<dbReference type="GO" id="GO:0042423">
    <property type="term" value="P:catecholamine biosynthetic process"/>
    <property type="evidence" value="ECO:0007669"/>
    <property type="project" value="UniProtKB-KW"/>
</dbReference>